<dbReference type="AlphaFoldDB" id="A0A1T5A2W9"/>
<gene>
    <name evidence="2" type="ORF">SAMN06295920_101495</name>
</gene>
<protein>
    <submittedName>
        <fullName evidence="2">Uncharacterized protein</fullName>
    </submittedName>
</protein>
<keyword evidence="1" id="KW-0472">Membrane</keyword>
<keyword evidence="1" id="KW-0812">Transmembrane</keyword>
<evidence type="ECO:0000313" key="2">
    <source>
        <dbReference type="EMBL" id="SKB29077.1"/>
    </source>
</evidence>
<name>A0A1T5A2W9_9SPHN</name>
<feature type="transmembrane region" description="Helical" evidence="1">
    <location>
        <begin position="119"/>
        <end position="138"/>
    </location>
</feature>
<accession>A0A1T5A2W9</accession>
<keyword evidence="1" id="KW-1133">Transmembrane helix</keyword>
<dbReference type="STRING" id="439228.SAMN06295920_101495"/>
<evidence type="ECO:0000313" key="3">
    <source>
        <dbReference type="Proteomes" id="UP000189818"/>
    </source>
</evidence>
<feature type="transmembrane region" description="Helical" evidence="1">
    <location>
        <begin position="12"/>
        <end position="31"/>
    </location>
</feature>
<evidence type="ECO:0000256" key="1">
    <source>
        <dbReference type="SAM" id="Phobius"/>
    </source>
</evidence>
<keyword evidence="3" id="KW-1185">Reference proteome</keyword>
<organism evidence="2 3">
    <name type="scientific">Rhizorhabdus histidinilytica</name>
    <dbReference type="NCBI Taxonomy" id="439228"/>
    <lineage>
        <taxon>Bacteria</taxon>
        <taxon>Pseudomonadati</taxon>
        <taxon>Pseudomonadota</taxon>
        <taxon>Alphaproteobacteria</taxon>
        <taxon>Sphingomonadales</taxon>
        <taxon>Sphingomonadaceae</taxon>
        <taxon>Rhizorhabdus</taxon>
    </lineage>
</organism>
<reference evidence="3" key="1">
    <citation type="submission" date="2017-02" db="EMBL/GenBank/DDBJ databases">
        <authorList>
            <person name="Varghese N."/>
            <person name="Submissions S."/>
        </authorList>
    </citation>
    <scope>NUCLEOTIDE SEQUENCE [LARGE SCALE GENOMIC DNA]</scope>
    <source>
        <strain evidence="3">UM2</strain>
    </source>
</reference>
<proteinExistence type="predicted"/>
<dbReference type="Proteomes" id="UP000189818">
    <property type="component" value="Unassembled WGS sequence"/>
</dbReference>
<dbReference type="RefSeq" id="WP_079646428.1">
    <property type="nucleotide sequence ID" value="NZ_FUYM01000001.1"/>
</dbReference>
<dbReference type="OrthoDB" id="7577146at2"/>
<dbReference type="EMBL" id="FUYM01000001">
    <property type="protein sequence ID" value="SKB29077.1"/>
    <property type="molecule type" value="Genomic_DNA"/>
</dbReference>
<sequence>MALAENKPDHWLSLRIVWAALIVATLAFAWISATEYWRRDAILRGGRELSARVVAQYRSDPSPLASCSLRIEFRDRTMAFQDGLPIACDDLADYPVGRRFAIVANMARGDWMPAGQGRFPPAIFGVVAGLVGLGLAAIHTLRMRAQPDSEVY</sequence>